<dbReference type="NCBIfam" id="NF041886">
    <property type="entry name" value="Rmf_CrpP_fam"/>
    <property type="match status" value="1"/>
</dbReference>
<name>A0A0F9DSB2_9ZZZZ</name>
<gene>
    <name evidence="3" type="ORF">LCGC14_2243610</name>
</gene>
<evidence type="ECO:0000313" key="3">
    <source>
        <dbReference type="EMBL" id="KKL56616.1"/>
    </source>
</evidence>
<dbReference type="Gene3D" id="1.10.10.620">
    <property type="entry name" value="ribosome modulation factor like domain"/>
    <property type="match status" value="1"/>
</dbReference>
<keyword evidence="1" id="KW-0963">Cytoplasm</keyword>
<evidence type="ECO:0008006" key="4">
    <source>
        <dbReference type="Google" id="ProtNLM"/>
    </source>
</evidence>
<reference evidence="3" key="1">
    <citation type="journal article" date="2015" name="Nature">
        <title>Complex archaea that bridge the gap between prokaryotes and eukaryotes.</title>
        <authorList>
            <person name="Spang A."/>
            <person name="Saw J.H."/>
            <person name="Jorgensen S.L."/>
            <person name="Zaremba-Niedzwiedzka K."/>
            <person name="Martijn J."/>
            <person name="Lind A.E."/>
            <person name="van Eijk R."/>
            <person name="Schleper C."/>
            <person name="Guy L."/>
            <person name="Ettema T.J."/>
        </authorList>
    </citation>
    <scope>NUCLEOTIDE SEQUENCE</scope>
</reference>
<dbReference type="AlphaFoldDB" id="A0A0F9DSB2"/>
<sequence>MGSRERWERNQKAIEEGNKAYRDGLTVEDCPYKISEWGLGHWWLMGWNEAKQEAGEYHEEIN</sequence>
<evidence type="ECO:0000256" key="1">
    <source>
        <dbReference type="ARBA" id="ARBA00022490"/>
    </source>
</evidence>
<dbReference type="InterPro" id="IPR007040">
    <property type="entry name" value="Ribosome_modulation_factor"/>
</dbReference>
<dbReference type="InterPro" id="IPR023200">
    <property type="entry name" value="RMF_sf"/>
</dbReference>
<proteinExistence type="predicted"/>
<evidence type="ECO:0000256" key="2">
    <source>
        <dbReference type="ARBA" id="ARBA00022845"/>
    </source>
</evidence>
<dbReference type="EMBL" id="LAZR01030432">
    <property type="protein sequence ID" value="KKL56616.1"/>
    <property type="molecule type" value="Genomic_DNA"/>
</dbReference>
<organism evidence="3">
    <name type="scientific">marine sediment metagenome</name>
    <dbReference type="NCBI Taxonomy" id="412755"/>
    <lineage>
        <taxon>unclassified sequences</taxon>
        <taxon>metagenomes</taxon>
        <taxon>ecological metagenomes</taxon>
    </lineage>
</organism>
<accession>A0A0F9DSB2</accession>
<dbReference type="Pfam" id="PF04957">
    <property type="entry name" value="RMF"/>
    <property type="match status" value="1"/>
</dbReference>
<comment type="caution">
    <text evidence="3">The sequence shown here is derived from an EMBL/GenBank/DDBJ whole genome shotgun (WGS) entry which is preliminary data.</text>
</comment>
<keyword evidence="2" id="KW-0810">Translation regulation</keyword>
<protein>
    <recommendedName>
        <fullName evidence="4">Ribosome modulation factor</fullName>
    </recommendedName>
</protein>